<feature type="transmembrane region" description="Helical" evidence="6">
    <location>
        <begin position="105"/>
        <end position="125"/>
    </location>
</feature>
<dbReference type="EMBL" id="SMCX01000031">
    <property type="protein sequence ID" value="TCW20559.1"/>
    <property type="molecule type" value="Genomic_DNA"/>
</dbReference>
<evidence type="ECO:0000256" key="4">
    <source>
        <dbReference type="ARBA" id="ARBA00022989"/>
    </source>
</evidence>
<evidence type="ECO:0000256" key="1">
    <source>
        <dbReference type="ARBA" id="ARBA00004651"/>
    </source>
</evidence>
<feature type="transmembrane region" description="Helical" evidence="6">
    <location>
        <begin position="168"/>
        <end position="186"/>
    </location>
</feature>
<dbReference type="PANTHER" id="PTHR43124:SF3">
    <property type="entry name" value="CHLORAMPHENICOL EFFLUX PUMP RV0191"/>
    <property type="match status" value="1"/>
</dbReference>
<evidence type="ECO:0000256" key="5">
    <source>
        <dbReference type="ARBA" id="ARBA00023136"/>
    </source>
</evidence>
<dbReference type="AlphaFoldDB" id="A0A4R3ZMG6"/>
<proteinExistence type="predicted"/>
<dbReference type="InterPro" id="IPR036259">
    <property type="entry name" value="MFS_trans_sf"/>
</dbReference>
<feature type="domain" description="Major facilitator superfamily (MFS) profile" evidence="7">
    <location>
        <begin position="40"/>
        <end position="415"/>
    </location>
</feature>
<comment type="subcellular location">
    <subcellularLocation>
        <location evidence="1">Cell membrane</location>
        <topology evidence="1">Multi-pass membrane protein</topology>
    </subcellularLocation>
</comment>
<feature type="transmembrane region" description="Helical" evidence="6">
    <location>
        <begin position="131"/>
        <end position="156"/>
    </location>
</feature>
<feature type="transmembrane region" description="Helical" evidence="6">
    <location>
        <begin position="272"/>
        <end position="295"/>
    </location>
</feature>
<feature type="transmembrane region" description="Helical" evidence="6">
    <location>
        <begin position="79"/>
        <end position="98"/>
    </location>
</feature>
<evidence type="ECO:0000256" key="6">
    <source>
        <dbReference type="SAM" id="Phobius"/>
    </source>
</evidence>
<name>A0A4R3ZMG6_9ACTN</name>
<feature type="transmembrane region" description="Helical" evidence="6">
    <location>
        <begin position="366"/>
        <end position="387"/>
    </location>
</feature>
<dbReference type="Proteomes" id="UP000295805">
    <property type="component" value="Unassembled WGS sequence"/>
</dbReference>
<keyword evidence="5 6" id="KW-0472">Membrane</keyword>
<dbReference type="Gene3D" id="1.20.1250.20">
    <property type="entry name" value="MFS general substrate transporter like domains"/>
    <property type="match status" value="2"/>
</dbReference>
<evidence type="ECO:0000313" key="8">
    <source>
        <dbReference type="EMBL" id="TCW20559.1"/>
    </source>
</evidence>
<accession>A0A4R3ZMG6</accession>
<dbReference type="GeneID" id="89529872"/>
<dbReference type="SUPFAM" id="SSF103473">
    <property type="entry name" value="MFS general substrate transporter"/>
    <property type="match status" value="1"/>
</dbReference>
<feature type="transmembrane region" description="Helical" evidence="6">
    <location>
        <begin position="235"/>
        <end position="260"/>
    </location>
</feature>
<dbReference type="InterPro" id="IPR050189">
    <property type="entry name" value="MFS_Efflux_Transporters"/>
</dbReference>
<dbReference type="RefSeq" id="WP_165928535.1">
    <property type="nucleotide sequence ID" value="NZ_CP143053.1"/>
</dbReference>
<dbReference type="InterPro" id="IPR011701">
    <property type="entry name" value="MFS"/>
</dbReference>
<sequence>MTTRPDPAAEPAAAPTVSATAASASATAGPAPTARRVAAAILALALGGFGIGVTEFAAMGLLRSIADGFGLTEPQAGNVITAYALGVVVGAPLLTVWTSRWRRRTLLLVLMALFTVGNVAAAFAPTAELLVVARFVAGIPHGAYFGVASLVAASLAGPGRQARAVSQVLLGLSVANVIGVPAATWLGESVGWQSAFLAVGVIGALTVAAILVVVPEPAGTVVVRAREELAALARPQILATLAVGAVGFGGMFAIYTYIQWTMVDVAGIDRAWMPAVLAMYGLGMVAGNVVGGIIADRDLDRGLVGIAAVMTLVLAGFALAAHHPVTAVIGLFLVGTTGSALVPGLQSRLMRHAGRGQTLAAALNHSALNAANALGAWLGGVVIAFGWGYTSPALAGAALAALGLAILVVAVRSVREGETAAP</sequence>
<feature type="transmembrane region" description="Helical" evidence="6">
    <location>
        <begin position="192"/>
        <end position="214"/>
    </location>
</feature>
<evidence type="ECO:0000256" key="2">
    <source>
        <dbReference type="ARBA" id="ARBA00022475"/>
    </source>
</evidence>
<feature type="transmembrane region" description="Helical" evidence="6">
    <location>
        <begin position="393"/>
        <end position="411"/>
    </location>
</feature>
<organism evidence="8 9">
    <name type="scientific">Dietzia cinnamea</name>
    <dbReference type="NCBI Taxonomy" id="321318"/>
    <lineage>
        <taxon>Bacteria</taxon>
        <taxon>Bacillati</taxon>
        <taxon>Actinomycetota</taxon>
        <taxon>Actinomycetes</taxon>
        <taxon>Mycobacteriales</taxon>
        <taxon>Dietziaceae</taxon>
        <taxon>Dietzia</taxon>
    </lineage>
</organism>
<dbReference type="GO" id="GO:0022857">
    <property type="term" value="F:transmembrane transporter activity"/>
    <property type="evidence" value="ECO:0007669"/>
    <property type="project" value="InterPro"/>
</dbReference>
<evidence type="ECO:0000256" key="3">
    <source>
        <dbReference type="ARBA" id="ARBA00022692"/>
    </source>
</evidence>
<dbReference type="PROSITE" id="PS50850">
    <property type="entry name" value="MFS"/>
    <property type="match status" value="1"/>
</dbReference>
<feature type="transmembrane region" description="Helical" evidence="6">
    <location>
        <begin position="327"/>
        <end position="345"/>
    </location>
</feature>
<dbReference type="GO" id="GO:0005886">
    <property type="term" value="C:plasma membrane"/>
    <property type="evidence" value="ECO:0007669"/>
    <property type="project" value="UniProtKB-SubCell"/>
</dbReference>
<feature type="transmembrane region" description="Helical" evidence="6">
    <location>
        <begin position="37"/>
        <end position="59"/>
    </location>
</feature>
<keyword evidence="3 6" id="KW-0812">Transmembrane</keyword>
<reference evidence="8 9" key="1">
    <citation type="submission" date="2019-03" db="EMBL/GenBank/DDBJ databases">
        <title>Root nodule microbial communities of legume samples collected from USA, Mexico and Botswana.</title>
        <authorList>
            <person name="Hirsch A."/>
        </authorList>
    </citation>
    <scope>NUCLEOTIDE SEQUENCE [LARGE SCALE GENOMIC DNA]</scope>
    <source>
        <strain evidence="8 9">55</strain>
    </source>
</reference>
<comment type="caution">
    <text evidence="8">The sequence shown here is derived from an EMBL/GenBank/DDBJ whole genome shotgun (WGS) entry which is preliminary data.</text>
</comment>
<dbReference type="PANTHER" id="PTHR43124">
    <property type="entry name" value="PURINE EFFLUX PUMP PBUE"/>
    <property type="match status" value="1"/>
</dbReference>
<keyword evidence="2" id="KW-1003">Cell membrane</keyword>
<dbReference type="CDD" id="cd17324">
    <property type="entry name" value="MFS_NepI_like"/>
    <property type="match status" value="1"/>
</dbReference>
<feature type="transmembrane region" description="Helical" evidence="6">
    <location>
        <begin position="302"/>
        <end position="321"/>
    </location>
</feature>
<evidence type="ECO:0000313" key="9">
    <source>
        <dbReference type="Proteomes" id="UP000295805"/>
    </source>
</evidence>
<dbReference type="Pfam" id="PF07690">
    <property type="entry name" value="MFS_1"/>
    <property type="match status" value="1"/>
</dbReference>
<gene>
    <name evidence="8" type="ORF">EDD19_1317</name>
</gene>
<keyword evidence="4 6" id="KW-1133">Transmembrane helix</keyword>
<evidence type="ECO:0000259" key="7">
    <source>
        <dbReference type="PROSITE" id="PS50850"/>
    </source>
</evidence>
<protein>
    <submittedName>
        <fullName evidence="8">DHA1 family inner membrane transport protein</fullName>
    </submittedName>
</protein>
<dbReference type="InterPro" id="IPR020846">
    <property type="entry name" value="MFS_dom"/>
</dbReference>